<feature type="compositionally biased region" description="Basic and acidic residues" evidence="7">
    <location>
        <begin position="348"/>
        <end position="368"/>
    </location>
</feature>
<gene>
    <name evidence="9" type="ORF">WISP_88777</name>
</gene>
<protein>
    <recommendedName>
        <fullName evidence="8">RAMA domain-containing protein</fullName>
    </recommendedName>
</protein>
<keyword evidence="3" id="KW-0808">Transferase</keyword>
<evidence type="ECO:0000256" key="4">
    <source>
        <dbReference type="ARBA" id="ARBA00023136"/>
    </source>
</evidence>
<reference evidence="9" key="1">
    <citation type="submission" date="2019-10" db="EMBL/GenBank/DDBJ databases">
        <authorList>
            <person name="Soares A.E.R."/>
            <person name="Aleixo A."/>
            <person name="Schneider P."/>
            <person name="Miyaki C.Y."/>
            <person name="Schneider M.P."/>
            <person name="Mello C."/>
            <person name="Vasconcelos A.T.R."/>
        </authorList>
    </citation>
    <scope>NUCLEOTIDE SEQUENCE</scope>
    <source>
        <tissue evidence="9">Muscle</tissue>
    </source>
</reference>
<feature type="domain" description="RAMA" evidence="8">
    <location>
        <begin position="946"/>
        <end position="1036"/>
    </location>
</feature>
<dbReference type="EMBL" id="WHWB01034127">
    <property type="protein sequence ID" value="KAJ7413708.1"/>
    <property type="molecule type" value="Genomic_DNA"/>
</dbReference>
<feature type="region of interest" description="Disordered" evidence="7">
    <location>
        <begin position="1"/>
        <end position="29"/>
    </location>
</feature>
<proteinExistence type="predicted"/>
<dbReference type="Pfam" id="PF18755">
    <property type="entry name" value="RAMA"/>
    <property type="match status" value="1"/>
</dbReference>
<evidence type="ECO:0000256" key="7">
    <source>
        <dbReference type="SAM" id="MobiDB-lite"/>
    </source>
</evidence>
<dbReference type="InterPro" id="IPR003406">
    <property type="entry name" value="Glyco_trans_14"/>
</dbReference>
<feature type="repeat" description="ANK" evidence="6">
    <location>
        <begin position="504"/>
        <end position="536"/>
    </location>
</feature>
<evidence type="ECO:0000313" key="9">
    <source>
        <dbReference type="EMBL" id="KAJ7413708.1"/>
    </source>
</evidence>
<keyword evidence="5" id="KW-0325">Glycoprotein</keyword>
<organism evidence="9 10">
    <name type="scientific">Willisornis vidua</name>
    <name type="common">Xingu scale-backed antbird</name>
    <dbReference type="NCBI Taxonomy" id="1566151"/>
    <lineage>
        <taxon>Eukaryota</taxon>
        <taxon>Metazoa</taxon>
        <taxon>Chordata</taxon>
        <taxon>Craniata</taxon>
        <taxon>Vertebrata</taxon>
        <taxon>Euteleostomi</taxon>
        <taxon>Archelosauria</taxon>
        <taxon>Archosauria</taxon>
        <taxon>Dinosauria</taxon>
        <taxon>Saurischia</taxon>
        <taxon>Theropoda</taxon>
        <taxon>Coelurosauria</taxon>
        <taxon>Aves</taxon>
        <taxon>Neognathae</taxon>
        <taxon>Neoaves</taxon>
        <taxon>Telluraves</taxon>
        <taxon>Australaves</taxon>
        <taxon>Passeriformes</taxon>
        <taxon>Thamnophilidae</taxon>
        <taxon>Willisornis</taxon>
    </lineage>
</organism>
<evidence type="ECO:0000256" key="6">
    <source>
        <dbReference type="PROSITE-ProRule" id="PRU00023"/>
    </source>
</evidence>
<dbReference type="InterPro" id="IPR042334">
    <property type="entry name" value="ANKRD31"/>
</dbReference>
<evidence type="ECO:0000256" key="2">
    <source>
        <dbReference type="ARBA" id="ARBA00022676"/>
    </source>
</evidence>
<dbReference type="Pfam" id="PF12796">
    <property type="entry name" value="Ank_2"/>
    <property type="match status" value="1"/>
</dbReference>
<dbReference type="PANTHER" id="PTHR24176">
    <property type="entry name" value="ANKYRIN REPEAT DOMAIN-CONTAINING PROTEIN 31-RELATED"/>
    <property type="match status" value="1"/>
</dbReference>
<feature type="compositionally biased region" description="Gly residues" evidence="7">
    <location>
        <begin position="1"/>
        <end position="11"/>
    </location>
</feature>
<dbReference type="PROSITE" id="PS50297">
    <property type="entry name" value="ANK_REP_REGION"/>
    <property type="match status" value="2"/>
</dbReference>
<sequence>MEQGGSGGHGGTDTDDTMVEGSVTESDVEEEEFCRRRWLAFLNEDMALTTEMSITKGAPSPEICFMQKYNDHAYCKGKEQINPILQEAYTSDHSQSLLQGWIKCSPPTESISKPGFSLNAAVKEQQNYSVDIKLNGFQKDSEAKKLRNEELPQEINLCLDDPLEDITVLNEQTPEDTFPHVLVDCHRTYVTTVDTDNIVEEHSLNSDRGLSLTFMDVLMEETIETDGFDSSALLRSPSDSESLKIIKPLPDKLECQGDAFSIDPSVAESSDALPGELVMPLDALSGSAVQPVTPIVPNERQLNIEGEQLNSEPSIPQLDDDCTQITSMMEPRRATIQVEEINSFMESDSQRTRNEQPVDDQQREKEVISDYWDATSSEKQTGERHSHLVEPATSAETAQTKSSQIQKSASKDKQDLETRIRQEIILNEYAEPKQRRSQRINNKRRREAFGRNSVNLARPLSLSTIHKRNEHGEDLLHSAVTHQDIDLVRKIIEAGGNVNSQDYAGWTAIHKASSGGFTDVILELLEAGADVNSKSVQGVLPIHKAVSGNYLEHGANPCERDGSGRSALDQACDEEMKELLKSYGAMDSVLPALTTEATDMYIQKLSQIQDTLSEMLANQKTERDTLAKKYRASVESFRKGVLREQLVNLASKQKSLLTVAQTQEKLVQKIQNYRKTKQMFSLSSSEKQISDLVIFHGNDIRPSLTADEIMCPDVVTFSLGLGASMPNGSRVGAHVSLENRFSAQECSQHPHICLDETVANNEAIKSKGPSDYALASENRVREYPLDNVSKLTNAAEVTLPSEPTLSAAKTKCSQKKTIDCVVFADQGNKSLNPTSVTNTVNIVEPRSTAVNKNVCQAASDCQQVITHQNLHSNVNKKEAFQQQQVILLASTKNFPNTSQQMVLRSHKNSFNTNLVLTNLTSNSNSRVNVSEKSSQSYNNQEWEDQQVRYGRKNKKNPQLIDLLELGRIKPGENVLEFKLQEFSHKATLLKNGKIRTSKGQILQSPVLWVKNLLGRDTSVTWKYAWNKVTYLGTELSKFIVGGVSVSSDLELPTQGEKPLGKDFITRNTSNRNQHDHSPGTVSIAQPLGSFNLSNIHPNTPSLSQTEAGKTSLCARREAAVAGEFMRDIVYHMKYLGIGELAVQIIISKQNFRKYHRDHGPCNSSPNFSSWLSVRAISFVETPKSEVSVPEVPYGSYWGIYLVEHFLSTSSYVRNRYSYPTNEFRYEINCSSVYEQDPHEIGKSLEIRRKEIVDLADEDVIAMTSDCHVYRSLRKYHLKPVSPEEEGFPIAYSLVVHKDAVMVERLIHSLYSHQNIYCIHYDQKAAKSFKSALNNLAKCFPNIFIASKLETVEYAHISRLQADFNCLSDLMDSPVPWKYAINLCGQDFPLRSNFELVAELKKLGGGNMLETAKPSSSKRERFTYHYELMKVPYEYMQMPVKTNISKNPPPHNIEVFVGSAYFVLSREFVQYTLESSLARDFFEWSRDTYSPDEHFWATLVRVPGVPGEVPKSSQDITDLQSKTRLVKWNYLEDYLYPPCTGAHLRSVCIYGAGELRWLLNYGHWFANKIDSKVDPVLVKCLAEKVAEQQKEWVYLSSDKRFLHLSSTNALL</sequence>
<feature type="compositionally biased region" description="Polar residues" evidence="7">
    <location>
        <begin position="394"/>
        <end position="408"/>
    </location>
</feature>
<comment type="caution">
    <text evidence="9">The sequence shown here is derived from an EMBL/GenBank/DDBJ whole genome shotgun (WGS) entry which is preliminary data.</text>
</comment>
<dbReference type="SUPFAM" id="SSF48403">
    <property type="entry name" value="Ankyrin repeat"/>
    <property type="match status" value="1"/>
</dbReference>
<dbReference type="InterPro" id="IPR040843">
    <property type="entry name" value="RAMA"/>
</dbReference>
<keyword evidence="4" id="KW-0472">Membrane</keyword>
<keyword evidence="2" id="KW-0328">Glycosyltransferase</keyword>
<evidence type="ECO:0000259" key="8">
    <source>
        <dbReference type="Pfam" id="PF18755"/>
    </source>
</evidence>
<dbReference type="InterPro" id="IPR036770">
    <property type="entry name" value="Ankyrin_rpt-contain_sf"/>
</dbReference>
<feature type="region of interest" description="Disordered" evidence="7">
    <location>
        <begin position="1057"/>
        <end position="1080"/>
    </location>
</feature>
<keyword evidence="6" id="KW-0040">ANK repeat</keyword>
<dbReference type="InterPro" id="IPR002110">
    <property type="entry name" value="Ankyrin_rpt"/>
</dbReference>
<evidence type="ECO:0000256" key="1">
    <source>
        <dbReference type="ARBA" id="ARBA00004323"/>
    </source>
</evidence>
<feature type="repeat" description="ANK" evidence="6">
    <location>
        <begin position="471"/>
        <end position="503"/>
    </location>
</feature>
<comment type="subcellular location">
    <subcellularLocation>
        <location evidence="1">Golgi apparatus membrane</location>
        <topology evidence="1">Single-pass type II membrane protein</topology>
    </subcellularLocation>
</comment>
<dbReference type="PANTHER" id="PTHR24176:SF14">
    <property type="entry name" value="ANKYRIN REPEAT DOMAIN-CONTAINING PROTEIN 31"/>
    <property type="match status" value="1"/>
</dbReference>
<dbReference type="Pfam" id="PF02485">
    <property type="entry name" value="Branch"/>
    <property type="match status" value="1"/>
</dbReference>
<evidence type="ECO:0000256" key="5">
    <source>
        <dbReference type="ARBA" id="ARBA00023180"/>
    </source>
</evidence>
<keyword evidence="10" id="KW-1185">Reference proteome</keyword>
<feature type="region of interest" description="Disordered" evidence="7">
    <location>
        <begin position="344"/>
        <end position="416"/>
    </location>
</feature>
<dbReference type="SMART" id="SM00248">
    <property type="entry name" value="ANK"/>
    <property type="match status" value="2"/>
</dbReference>
<accession>A0ABQ9D6X4</accession>
<dbReference type="PROSITE" id="PS50088">
    <property type="entry name" value="ANK_REPEAT"/>
    <property type="match status" value="2"/>
</dbReference>
<dbReference type="Proteomes" id="UP001145742">
    <property type="component" value="Unassembled WGS sequence"/>
</dbReference>
<evidence type="ECO:0000313" key="10">
    <source>
        <dbReference type="Proteomes" id="UP001145742"/>
    </source>
</evidence>
<name>A0ABQ9D6X4_9PASS</name>
<evidence type="ECO:0000256" key="3">
    <source>
        <dbReference type="ARBA" id="ARBA00022679"/>
    </source>
</evidence>
<dbReference type="Gene3D" id="1.25.40.20">
    <property type="entry name" value="Ankyrin repeat-containing domain"/>
    <property type="match status" value="1"/>
</dbReference>